<gene>
    <name evidence="1" type="ORF">GUL26_30520</name>
</gene>
<dbReference type="AlphaFoldDB" id="A0A6B1YFE9"/>
<reference evidence="1" key="1">
    <citation type="submission" date="2020-01" db="EMBL/GenBank/DDBJ databases">
        <title>Bacteria Cultured from War Wounds Associated with the Conflict in Eastern Ukraine.</title>
        <authorList>
            <person name="Snesrud E."/>
            <person name="Galac M.R."/>
            <person name="Mc Gann P."/>
            <person name="Valentine K."/>
            <person name="Viacheslav K."/>
        </authorList>
    </citation>
    <scope>NUCLEOTIDE SEQUENCE</scope>
    <source>
        <strain evidence="1">VNMU148</strain>
    </source>
</reference>
<evidence type="ECO:0000313" key="2">
    <source>
        <dbReference type="Proteomes" id="UP000644192"/>
    </source>
</evidence>
<dbReference type="RefSeq" id="WP_121347215.1">
    <property type="nucleotide sequence ID" value="NZ_JAXCPS010000014.1"/>
</dbReference>
<comment type="caution">
    <text evidence="1">The sequence shown here is derived from an EMBL/GenBank/DDBJ whole genome shotgun (WGS) entry which is preliminary data.</text>
</comment>
<evidence type="ECO:0000313" key="1">
    <source>
        <dbReference type="EMBL" id="MZZ16605.1"/>
    </source>
</evidence>
<accession>A0A6B1YFE9</accession>
<name>A0A6B1YFE9_PSEAI</name>
<sequence length="92" mass="10269">MTKQTNYEPFAMIIHRGLAERSAKGALDRHPEHNAPCYVVRMCAELTCAIRDAGNQGVTLAEIVRLEITCTGTDYLHKLALRCYRLAHRAAA</sequence>
<organism evidence="1 2">
    <name type="scientific">Pseudomonas aeruginosa</name>
    <dbReference type="NCBI Taxonomy" id="287"/>
    <lineage>
        <taxon>Bacteria</taxon>
        <taxon>Pseudomonadati</taxon>
        <taxon>Pseudomonadota</taxon>
        <taxon>Gammaproteobacteria</taxon>
        <taxon>Pseudomonadales</taxon>
        <taxon>Pseudomonadaceae</taxon>
        <taxon>Pseudomonas</taxon>
    </lineage>
</organism>
<dbReference type="Proteomes" id="UP000644192">
    <property type="component" value="Unassembled WGS sequence"/>
</dbReference>
<proteinExistence type="predicted"/>
<dbReference type="EMBL" id="WXZT01000029">
    <property type="protein sequence ID" value="MZZ16605.1"/>
    <property type="molecule type" value="Genomic_DNA"/>
</dbReference>
<protein>
    <submittedName>
        <fullName evidence="1">Uncharacterized protein</fullName>
    </submittedName>
</protein>